<keyword evidence="1" id="KW-0472">Membrane</keyword>
<evidence type="ECO:0000259" key="2">
    <source>
        <dbReference type="Pfam" id="PF01757"/>
    </source>
</evidence>
<dbReference type="GO" id="GO:0016020">
    <property type="term" value="C:membrane"/>
    <property type="evidence" value="ECO:0007669"/>
    <property type="project" value="TreeGrafter"/>
</dbReference>
<feature type="transmembrane region" description="Helical" evidence="1">
    <location>
        <begin position="188"/>
        <end position="207"/>
    </location>
</feature>
<evidence type="ECO:0000313" key="5">
    <source>
        <dbReference type="Proteomes" id="UP000316252"/>
    </source>
</evidence>
<dbReference type="GO" id="GO:0009103">
    <property type="term" value="P:lipopolysaccharide biosynthetic process"/>
    <property type="evidence" value="ECO:0007669"/>
    <property type="project" value="TreeGrafter"/>
</dbReference>
<dbReference type="EMBL" id="VHQG01000002">
    <property type="protein sequence ID" value="TPW76532.1"/>
    <property type="molecule type" value="Genomic_DNA"/>
</dbReference>
<feature type="transmembrane region" description="Helical" evidence="1">
    <location>
        <begin position="247"/>
        <end position="264"/>
    </location>
</feature>
<organism evidence="4 5">
    <name type="scientific">Schumannella soli</name>
    <dbReference type="NCBI Taxonomy" id="2590779"/>
    <lineage>
        <taxon>Bacteria</taxon>
        <taxon>Bacillati</taxon>
        <taxon>Actinomycetota</taxon>
        <taxon>Actinomycetes</taxon>
        <taxon>Micrococcales</taxon>
        <taxon>Microbacteriaceae</taxon>
        <taxon>Schumannella</taxon>
    </lineage>
</organism>
<feature type="transmembrane region" description="Helical" evidence="1">
    <location>
        <begin position="48"/>
        <end position="69"/>
    </location>
</feature>
<name>A0A506Y3J0_9MICO</name>
<evidence type="ECO:0000256" key="1">
    <source>
        <dbReference type="SAM" id="Phobius"/>
    </source>
</evidence>
<feature type="transmembrane region" description="Helical" evidence="1">
    <location>
        <begin position="338"/>
        <end position="356"/>
    </location>
</feature>
<proteinExistence type="predicted"/>
<feature type="transmembrane region" description="Helical" evidence="1">
    <location>
        <begin position="377"/>
        <end position="397"/>
    </location>
</feature>
<dbReference type="InterPro" id="IPR002656">
    <property type="entry name" value="Acyl_transf_3_dom"/>
</dbReference>
<feature type="transmembrane region" description="Helical" evidence="1">
    <location>
        <begin position="162"/>
        <end position="179"/>
    </location>
</feature>
<keyword evidence="1" id="KW-0812">Transmembrane</keyword>
<dbReference type="Proteomes" id="UP000316252">
    <property type="component" value="Unassembled WGS sequence"/>
</dbReference>
<dbReference type="GO" id="GO:0016747">
    <property type="term" value="F:acyltransferase activity, transferring groups other than amino-acyl groups"/>
    <property type="evidence" value="ECO:0007669"/>
    <property type="project" value="InterPro"/>
</dbReference>
<feature type="transmembrane region" description="Helical" evidence="1">
    <location>
        <begin position="310"/>
        <end position="332"/>
    </location>
</feature>
<keyword evidence="5" id="KW-1185">Reference proteome</keyword>
<feature type="domain" description="Acyltransferase 3" evidence="2">
    <location>
        <begin position="24"/>
        <end position="329"/>
    </location>
</feature>
<feature type="transmembrane region" description="Helical" evidence="1">
    <location>
        <begin position="276"/>
        <end position="298"/>
    </location>
</feature>
<gene>
    <name evidence="4" type="ORF">FJ657_12305</name>
</gene>
<evidence type="ECO:0000313" key="4">
    <source>
        <dbReference type="EMBL" id="TPW76532.1"/>
    </source>
</evidence>
<dbReference type="PANTHER" id="PTHR23028">
    <property type="entry name" value="ACETYLTRANSFERASE"/>
    <property type="match status" value="1"/>
</dbReference>
<comment type="caution">
    <text evidence="4">The sequence shown here is derived from an EMBL/GenBank/DDBJ whole genome shotgun (WGS) entry which is preliminary data.</text>
</comment>
<protein>
    <submittedName>
        <fullName evidence="4">Acyltransferase</fullName>
    </submittedName>
</protein>
<sequence length="703" mass="75565">MTVAETRESVSSPATARQAEVRLEIQVLRAVAVVAVVLYHLWPNRVPGGFVGVDVFFAISGFLITGHLLRDIDRQGRVPLGRFWSARARRLIPASLTTVLVTTIAVLLIVPQTRWAQFMQEFIASTFYVENWTLSANAVDYSAQTNRPSPVQHFWSLSTEEQFYIVWPLLFLVALLIARRRLQAHRRVLFAVLSVVVAGSLIASIVTTTADGAAAYFSTFTRAWEFGLGGLIAFAPPPSRLPSALRTVLSWIGYAAIGAALVLYSDTTPFPSYTALLPVLGTLAVIVAGMPANAYAITPSIAGRFPPVRFVGDVSYGVYLWHWPLVVLVPFATHAPLIGVQKAAILGGSLLLGWLSKTVIEDPIRTRSVFVRRRPRWTLLATLVAMLLVATPSAIALGSVSRPGGFIIGADQPCAGAAAVVDDSCADRSPSRPLSELADFAFDLPVSPYIDCTSGLDVGIAPGHCRLADPPSPTARVALIGDSHAVRLFEPVTKVAQKQGWRLDVYSQTGCPLIADRPMLALWGSPQSQVVQCADNSTALVDELVAEHDLDAVIVTNRTRLYSPGDDTVAGLSAADVEPAFQKLLAAGIRVIVAKDAPGTEALPTQYGEGAPDCQIRLGVDAEACRMPFSAVRDYADPMVEAANATGASVLDLDDVYCDSTWCHPYLGGMVVYSDSNHLSRSFALTLVPTLNTRLGELVPART</sequence>
<keyword evidence="4" id="KW-0012">Acyltransferase</keyword>
<dbReference type="InterPro" id="IPR050879">
    <property type="entry name" value="Acyltransferase_3"/>
</dbReference>
<keyword evidence="1" id="KW-1133">Transmembrane helix</keyword>
<feature type="transmembrane region" description="Helical" evidence="1">
    <location>
        <begin position="213"/>
        <end position="235"/>
    </location>
</feature>
<dbReference type="AlphaFoldDB" id="A0A506Y3J0"/>
<keyword evidence="4" id="KW-0808">Transferase</keyword>
<dbReference type="OrthoDB" id="3404679at2"/>
<evidence type="ECO:0000259" key="3">
    <source>
        <dbReference type="Pfam" id="PF19040"/>
    </source>
</evidence>
<feature type="transmembrane region" description="Helical" evidence="1">
    <location>
        <begin position="21"/>
        <end position="42"/>
    </location>
</feature>
<reference evidence="4 5" key="1">
    <citation type="submission" date="2019-06" db="EMBL/GenBank/DDBJ databases">
        <authorList>
            <person name="Li F."/>
        </authorList>
    </citation>
    <scope>NUCLEOTIDE SEQUENCE [LARGE SCALE GENOMIC DNA]</scope>
    <source>
        <strain evidence="4 5">10F1D-1</strain>
    </source>
</reference>
<dbReference type="Pfam" id="PF01757">
    <property type="entry name" value="Acyl_transf_3"/>
    <property type="match status" value="1"/>
</dbReference>
<accession>A0A506Y3J0</accession>
<dbReference type="Pfam" id="PF19040">
    <property type="entry name" value="SGNH"/>
    <property type="match status" value="1"/>
</dbReference>
<dbReference type="InterPro" id="IPR043968">
    <property type="entry name" value="SGNH"/>
</dbReference>
<feature type="domain" description="SGNH" evidence="3">
    <location>
        <begin position="461"/>
        <end position="690"/>
    </location>
</feature>
<dbReference type="PANTHER" id="PTHR23028:SF53">
    <property type="entry name" value="ACYL_TRANSF_3 DOMAIN-CONTAINING PROTEIN"/>
    <property type="match status" value="1"/>
</dbReference>
<feature type="transmembrane region" description="Helical" evidence="1">
    <location>
        <begin position="90"/>
        <end position="110"/>
    </location>
</feature>